<reference evidence="4" key="1">
    <citation type="submission" date="2021-01" db="EMBL/GenBank/DDBJ databases">
        <authorList>
            <person name="Corre E."/>
            <person name="Pelletier E."/>
            <person name="Niang G."/>
            <person name="Scheremetjew M."/>
            <person name="Finn R."/>
            <person name="Kale V."/>
            <person name="Holt S."/>
            <person name="Cochrane G."/>
            <person name="Meng A."/>
            <person name="Brown T."/>
            <person name="Cohen L."/>
        </authorList>
    </citation>
    <scope>NUCLEOTIDE SEQUENCE</scope>
    <source>
        <strain evidence="4">Clade-D-RCC2572</strain>
    </source>
</reference>
<feature type="compositionally biased region" description="Polar residues" evidence="2">
    <location>
        <begin position="1301"/>
        <end position="1311"/>
    </location>
</feature>
<organism evidence="4">
    <name type="scientific">Ostreococcus mediterraneus</name>
    <dbReference type="NCBI Taxonomy" id="1486918"/>
    <lineage>
        <taxon>Eukaryota</taxon>
        <taxon>Viridiplantae</taxon>
        <taxon>Chlorophyta</taxon>
        <taxon>Mamiellophyceae</taxon>
        <taxon>Mamiellales</taxon>
        <taxon>Bathycoccaceae</taxon>
        <taxon>Ostreococcus</taxon>
    </lineage>
</organism>
<evidence type="ECO:0000313" key="4">
    <source>
        <dbReference type="EMBL" id="CAD8576898.1"/>
    </source>
</evidence>
<accession>A0A7S0KC11</accession>
<proteinExistence type="predicted"/>
<dbReference type="PROSITE" id="PS51259">
    <property type="entry name" value="MHD2"/>
    <property type="match status" value="1"/>
</dbReference>
<evidence type="ECO:0000256" key="2">
    <source>
        <dbReference type="SAM" id="MobiDB-lite"/>
    </source>
</evidence>
<feature type="compositionally biased region" description="Acidic residues" evidence="2">
    <location>
        <begin position="1312"/>
        <end position="1321"/>
    </location>
</feature>
<feature type="coiled-coil region" evidence="1">
    <location>
        <begin position="183"/>
        <end position="210"/>
    </location>
</feature>
<feature type="region of interest" description="Disordered" evidence="2">
    <location>
        <begin position="1301"/>
        <end position="1337"/>
    </location>
</feature>
<evidence type="ECO:0000256" key="1">
    <source>
        <dbReference type="SAM" id="Coils"/>
    </source>
</evidence>
<gene>
    <name evidence="4" type="ORF">OMED0929_LOCUS919</name>
</gene>
<evidence type="ECO:0000259" key="3">
    <source>
        <dbReference type="PROSITE" id="PS51259"/>
    </source>
</evidence>
<protein>
    <recommendedName>
        <fullName evidence="3">MHD2 domain-containing protein</fullName>
    </recommendedName>
</protein>
<name>A0A7S0KC11_9CHLO</name>
<sequence length="1439" mass="158694">MMHSRGRVDYYSTDDDADDDAPYGARRAQRCVRACVSRAHESDDVAHAVRAWRESTGTFARGFFEPTTSAHAWHTRAVEGYEPVACESVNINHDECTRALEARARVMLDDKDTPAKALVSSGTYRALARSRLSPTTIDGAVPSVASLCARLTAFKALSRTLGIDPKDCAQAIEFALDANAGLRREYEARVAALEAHVEAADDDIDALNAVLNQDMALLRVIDAQSARRIALRACVAEMTTVRTTKTPTLAPALKRQSTAPKQRGCLSCCTVDDNTSVEYEDNDSAYATEAARSVSGCDESMHCVVRLVREGEELDAFTSTSRKISMTSPTRWDVMTPNIVCAPENMGLEISFYTGTSEAEAEEAVSDERDERMDAAVGRRCALMANRDVDIGCRLLGRTFIAISDLAETTRRDSPLSVTVSIEEPGRGDAAATVFGTATVYVDKFTETFDDAEYVLNNTAIAMDNDVLKSTVRLVSAIYAVGALDLMNVVPSFVAQRGGCRAVASIAEAFTLCVHWRWDVDYLTRLRRCMTETVTAISVNRLKATDVREYQELNALISEKLERKLMDCLPSAMDVESEAVDVVDSEAQGDIVRTLIPLFALTLENISGMSFILRLKKIVRQGARARCVECLARENPTLGAPSLANVTRMIQKSTARLALDAPILRAFPEEVEAFIEATSTTTQFISTLIEGMFDAIEKLSHPPAYDGAMVALDEALSAHRGALRSMNVTISSRAISSHIIDRMLQPALDETLASVQKTLLTWMQSELAAEKSSPKPLNPAHFSMHSASCVRVFCVLRNIERSAKKHMLTGARAVLNATNLGRMCYEALKTYVETHECTCLRAIKRSRSLSFQKVRTQASDVPSEVALVPVDFYTRLSNIHQCVVVITPFMDETPLLWCASKEELEEKLAMEMQTSVEDTVDKDDEDEEMLYEDVEVPIRETSRASDFVGHSIVHVLRSARANVIASLAELIEERIASYVRSAVMDNDAGIRAVATKALFTVLNTEIKCMNDNLAPGAFRLAMSAMHKGVCDAVEQLILHRPMEEGVSGASEKWKGLDHLTEVQHSFAVDLTLQVKEFFHCNGAGTPESILKDGEARLRRLLNLWYTPTVEAVREFWQLKETLSRAIVQAHGRQVRVRELGGVSVQDILRFLRQRVTDANAASLVREQSEAIMKMNFSALFGNQIDLSDGVLGAWVCRDGSGLLGRFFVTTSLLAFSTSGMSIDHPHDGRTAIVREIRRIANIARIDAADGTPGLRVAFDDRQSFTFSEFGGLHVSLQMHARERDSCVAVIRTNPKFLQRPSFTQDHLTMNNADDDDDDDITSTDISPALAQDLDPPTLPQGERLITSAVCKRVNGCARIAGKFTVASESCVFLPVKGAGQIVTYKSMRKSQPQLQNYGWKNADIIIPLAYEDESTMRLTALTRIQAKILFDELMRAIES</sequence>
<dbReference type="InterPro" id="IPR014772">
    <property type="entry name" value="Munc13_dom-2"/>
</dbReference>
<keyword evidence="1" id="KW-0175">Coiled coil</keyword>
<feature type="domain" description="MHD2" evidence="3">
    <location>
        <begin position="992"/>
        <end position="1116"/>
    </location>
</feature>
<dbReference type="EMBL" id="HBEW01001044">
    <property type="protein sequence ID" value="CAD8576898.1"/>
    <property type="molecule type" value="Transcribed_RNA"/>
</dbReference>